<proteinExistence type="predicted"/>
<keyword evidence="1" id="KW-0472">Membrane</keyword>
<evidence type="ECO:0000313" key="2">
    <source>
        <dbReference type="EMBL" id="KAK8017192.1"/>
    </source>
</evidence>
<gene>
    <name evidence="2" type="ORF">PG991_008268</name>
</gene>
<comment type="caution">
    <text evidence="2">The sequence shown here is derived from an EMBL/GenBank/DDBJ whole genome shotgun (WGS) entry which is preliminary data.</text>
</comment>
<keyword evidence="1" id="KW-0812">Transmembrane</keyword>
<feature type="transmembrane region" description="Helical" evidence="1">
    <location>
        <begin position="79"/>
        <end position="107"/>
    </location>
</feature>
<evidence type="ECO:0000256" key="1">
    <source>
        <dbReference type="SAM" id="Phobius"/>
    </source>
</evidence>
<accession>A0ABR1RQN0</accession>
<protein>
    <recommendedName>
        <fullName evidence="4">Cytochrome b5 heme-binding domain-containing protein</fullName>
    </recommendedName>
</protein>
<keyword evidence="1" id="KW-1133">Transmembrane helix</keyword>
<organism evidence="2 3">
    <name type="scientific">Apiospora marii</name>
    <dbReference type="NCBI Taxonomy" id="335849"/>
    <lineage>
        <taxon>Eukaryota</taxon>
        <taxon>Fungi</taxon>
        <taxon>Dikarya</taxon>
        <taxon>Ascomycota</taxon>
        <taxon>Pezizomycotina</taxon>
        <taxon>Sordariomycetes</taxon>
        <taxon>Xylariomycetidae</taxon>
        <taxon>Amphisphaeriales</taxon>
        <taxon>Apiosporaceae</taxon>
        <taxon>Apiospora</taxon>
    </lineage>
</organism>
<sequence length="174" mass="19002">MPVIPVDFPSLKFPGLTLPSLTLPSVSFPSFTRNITIPTDLVPSPTTSNLSDTVSTSEPTLTADNVVAGLAAIGLNKGWVIFMQIVLVLVVVGFVLFMIGVCTAGCMEESWKKDMEQDKDSKERIKEYREFKKFQKLHPGGLDAWKASGKDLEQAKVETTGQQSDTASFKTCVE</sequence>
<keyword evidence="3" id="KW-1185">Reference proteome</keyword>
<dbReference type="EMBL" id="JAQQWI010000011">
    <property type="protein sequence ID" value="KAK8017192.1"/>
    <property type="molecule type" value="Genomic_DNA"/>
</dbReference>
<evidence type="ECO:0000313" key="3">
    <source>
        <dbReference type="Proteomes" id="UP001396898"/>
    </source>
</evidence>
<evidence type="ECO:0008006" key="4">
    <source>
        <dbReference type="Google" id="ProtNLM"/>
    </source>
</evidence>
<name>A0ABR1RQN0_9PEZI</name>
<reference evidence="2 3" key="1">
    <citation type="submission" date="2023-01" db="EMBL/GenBank/DDBJ databases">
        <title>Analysis of 21 Apiospora genomes using comparative genomics revels a genus with tremendous synthesis potential of carbohydrate active enzymes and secondary metabolites.</title>
        <authorList>
            <person name="Sorensen T."/>
        </authorList>
    </citation>
    <scope>NUCLEOTIDE SEQUENCE [LARGE SCALE GENOMIC DNA]</scope>
    <source>
        <strain evidence="2 3">CBS 20057</strain>
    </source>
</reference>
<dbReference type="Proteomes" id="UP001396898">
    <property type="component" value="Unassembled WGS sequence"/>
</dbReference>